<name>A0A8S0XLM9_CYCAE</name>
<keyword evidence="2" id="KW-0732">Signal</keyword>
<feature type="chain" id="PRO_5035762415" evidence="2">
    <location>
        <begin position="29"/>
        <end position="225"/>
    </location>
</feature>
<reference evidence="3 4" key="1">
    <citation type="submission" date="2020-01" db="EMBL/GenBank/DDBJ databases">
        <authorList>
            <person name="Gupta K D."/>
        </authorList>
    </citation>
    <scope>NUCLEOTIDE SEQUENCE [LARGE SCALE GENOMIC DNA]</scope>
</reference>
<evidence type="ECO:0000313" key="3">
    <source>
        <dbReference type="EMBL" id="CAA7265633.1"/>
    </source>
</evidence>
<feature type="compositionally biased region" description="Polar residues" evidence="1">
    <location>
        <begin position="88"/>
        <end position="106"/>
    </location>
</feature>
<feature type="signal peptide" evidence="2">
    <location>
        <begin position="1"/>
        <end position="28"/>
    </location>
</feature>
<evidence type="ECO:0000256" key="2">
    <source>
        <dbReference type="SAM" id="SignalP"/>
    </source>
</evidence>
<feature type="compositionally biased region" description="Basic residues" evidence="1">
    <location>
        <begin position="59"/>
        <end position="68"/>
    </location>
</feature>
<feature type="region of interest" description="Disordered" evidence="1">
    <location>
        <begin position="59"/>
        <end position="133"/>
    </location>
</feature>
<dbReference type="Proteomes" id="UP000467700">
    <property type="component" value="Unassembled WGS sequence"/>
</dbReference>
<gene>
    <name evidence="3" type="ORF">AAE3_LOCUS7954</name>
</gene>
<feature type="compositionally biased region" description="Polar residues" evidence="1">
    <location>
        <begin position="115"/>
        <end position="129"/>
    </location>
</feature>
<protein>
    <submittedName>
        <fullName evidence="3">Uncharacterized protein</fullName>
    </submittedName>
</protein>
<sequence>MALCQSLVLVVELKIILIHLLRITVVLHESELEDWSVNPQDTPVFLPHLVPHLFALRRTRRSSRHQQHHSSASRLNMSDMPAQDGQDSRSAMSGSEDSPDTTSISSRRPLEPESTPDSASDETPSSSQPEAHFTRVQLAQIREEIARARKDIVTEVREMLFREKGGLAEAIASRIQAELNPLFSTVTVSNRWIQLQLSVPPAQPARSAHRLSPTFYCLHYRLPYR</sequence>
<dbReference type="EMBL" id="CACVBS010000050">
    <property type="protein sequence ID" value="CAA7265633.1"/>
    <property type="molecule type" value="Genomic_DNA"/>
</dbReference>
<organism evidence="3 4">
    <name type="scientific">Cyclocybe aegerita</name>
    <name type="common">Black poplar mushroom</name>
    <name type="synonym">Agrocybe aegerita</name>
    <dbReference type="NCBI Taxonomy" id="1973307"/>
    <lineage>
        <taxon>Eukaryota</taxon>
        <taxon>Fungi</taxon>
        <taxon>Dikarya</taxon>
        <taxon>Basidiomycota</taxon>
        <taxon>Agaricomycotina</taxon>
        <taxon>Agaricomycetes</taxon>
        <taxon>Agaricomycetidae</taxon>
        <taxon>Agaricales</taxon>
        <taxon>Agaricineae</taxon>
        <taxon>Bolbitiaceae</taxon>
        <taxon>Cyclocybe</taxon>
    </lineage>
</organism>
<comment type="caution">
    <text evidence="3">The sequence shown here is derived from an EMBL/GenBank/DDBJ whole genome shotgun (WGS) entry which is preliminary data.</text>
</comment>
<keyword evidence="4" id="KW-1185">Reference proteome</keyword>
<proteinExistence type="predicted"/>
<evidence type="ECO:0000256" key="1">
    <source>
        <dbReference type="SAM" id="MobiDB-lite"/>
    </source>
</evidence>
<accession>A0A8S0XLM9</accession>
<evidence type="ECO:0000313" key="4">
    <source>
        <dbReference type="Proteomes" id="UP000467700"/>
    </source>
</evidence>
<dbReference type="AlphaFoldDB" id="A0A8S0XLM9"/>